<dbReference type="EMBL" id="CP017479">
    <property type="protein sequence ID" value="AOW08559.1"/>
    <property type="molecule type" value="Genomic_DNA"/>
</dbReference>
<dbReference type="KEGG" id="fgl:EM308_03065"/>
<name>A0AAC9I1D0_9FLAO</name>
<organism evidence="2 3">
    <name type="scientific">Flavobacterium gilvum</name>
    <dbReference type="NCBI Taxonomy" id="1492737"/>
    <lineage>
        <taxon>Bacteria</taxon>
        <taxon>Pseudomonadati</taxon>
        <taxon>Bacteroidota</taxon>
        <taxon>Flavobacteriia</taxon>
        <taxon>Flavobacteriales</taxon>
        <taxon>Flavobacteriaceae</taxon>
        <taxon>Flavobacterium</taxon>
    </lineage>
</organism>
<proteinExistence type="predicted"/>
<protein>
    <submittedName>
        <fullName evidence="2">Uncharacterized protein</fullName>
    </submittedName>
</protein>
<sequence>MGKDDGNERGRLTAEQAVKILKKENLDVTLDQAGSILEFLRKLAGLTVSNYLMKSNEGQKPRLISKRRKHEKKQIK</sequence>
<accession>A0AAC9I1D0</accession>
<evidence type="ECO:0000313" key="3">
    <source>
        <dbReference type="Proteomes" id="UP000175968"/>
    </source>
</evidence>
<dbReference type="RefSeq" id="WP_035638320.1">
    <property type="nucleotide sequence ID" value="NZ_CP017479.1"/>
</dbReference>
<dbReference type="AlphaFoldDB" id="A0AAC9I1D0"/>
<evidence type="ECO:0000256" key="1">
    <source>
        <dbReference type="SAM" id="MobiDB-lite"/>
    </source>
</evidence>
<gene>
    <name evidence="2" type="ORF">EM308_03065</name>
</gene>
<reference evidence="2 3" key="1">
    <citation type="submission" date="2016-10" db="EMBL/GenBank/DDBJ databases">
        <title>Flavobacterium gilvum sp. nov., isolated from stream water.</title>
        <authorList>
            <person name="Shin S.-K."/>
            <person name="Cho Y.-J."/>
            <person name="Yi H."/>
        </authorList>
    </citation>
    <scope>NUCLEOTIDE SEQUENCE [LARGE SCALE GENOMIC DNA]</scope>
    <source>
        <strain evidence="2 3">EM1308</strain>
    </source>
</reference>
<dbReference type="Proteomes" id="UP000175968">
    <property type="component" value="Chromosome"/>
</dbReference>
<feature type="region of interest" description="Disordered" evidence="1">
    <location>
        <begin position="57"/>
        <end position="76"/>
    </location>
</feature>
<feature type="compositionally biased region" description="Basic residues" evidence="1">
    <location>
        <begin position="63"/>
        <end position="76"/>
    </location>
</feature>
<keyword evidence="3" id="KW-1185">Reference proteome</keyword>
<evidence type="ECO:0000313" key="2">
    <source>
        <dbReference type="EMBL" id="AOW08559.1"/>
    </source>
</evidence>